<dbReference type="AlphaFoldDB" id="A0ABD5Q4C0"/>
<protein>
    <recommendedName>
        <fullName evidence="4">Lipoprotein</fullName>
    </recommendedName>
</protein>
<evidence type="ECO:0000313" key="2">
    <source>
        <dbReference type="EMBL" id="MFC4825543.1"/>
    </source>
</evidence>
<feature type="region of interest" description="Disordered" evidence="1">
    <location>
        <begin position="19"/>
        <end position="60"/>
    </location>
</feature>
<dbReference type="EMBL" id="JBHSHT010000002">
    <property type="protein sequence ID" value="MFC4825543.1"/>
    <property type="molecule type" value="Genomic_DNA"/>
</dbReference>
<reference evidence="2 3" key="1">
    <citation type="journal article" date="2019" name="Int. J. Syst. Evol. Microbiol.">
        <title>The Global Catalogue of Microorganisms (GCM) 10K type strain sequencing project: providing services to taxonomists for standard genome sequencing and annotation.</title>
        <authorList>
            <consortium name="The Broad Institute Genomics Platform"/>
            <consortium name="The Broad Institute Genome Sequencing Center for Infectious Disease"/>
            <person name="Wu L."/>
            <person name="Ma J."/>
        </authorList>
    </citation>
    <scope>NUCLEOTIDE SEQUENCE [LARGE SCALE GENOMIC DNA]</scope>
    <source>
        <strain evidence="2 3">XZYJ18</strain>
    </source>
</reference>
<accession>A0ABD5Q4C0</accession>
<dbReference type="RefSeq" id="WP_254268803.1">
    <property type="nucleotide sequence ID" value="NZ_CP100400.1"/>
</dbReference>
<name>A0ABD5Q4C0_9EURY</name>
<organism evidence="2 3">
    <name type="scientific">Halorussus aquaticus</name>
    <dbReference type="NCBI Taxonomy" id="2953748"/>
    <lineage>
        <taxon>Archaea</taxon>
        <taxon>Methanobacteriati</taxon>
        <taxon>Methanobacteriota</taxon>
        <taxon>Stenosarchaea group</taxon>
        <taxon>Halobacteria</taxon>
        <taxon>Halobacteriales</taxon>
        <taxon>Haladaptataceae</taxon>
        <taxon>Halorussus</taxon>
    </lineage>
</organism>
<evidence type="ECO:0000313" key="3">
    <source>
        <dbReference type="Proteomes" id="UP001595945"/>
    </source>
</evidence>
<dbReference type="Proteomes" id="UP001595945">
    <property type="component" value="Unassembled WGS sequence"/>
</dbReference>
<keyword evidence="3" id="KW-1185">Reference proteome</keyword>
<comment type="caution">
    <text evidence="2">The sequence shown here is derived from an EMBL/GenBank/DDBJ whole genome shotgun (WGS) entry which is preliminary data.</text>
</comment>
<proteinExistence type="predicted"/>
<dbReference type="GeneID" id="73043737"/>
<sequence>MRRRALLATLGTALFAGCESSPNDRVADPDATATETYAGTTLSDPRPTPKPPETVSPESAERFVRDYERATVYNQLLPGNPGEGGGVEVDPGGCGGAKSIDVEEPTTRVLLTDDVGVYVASAISGHVEYACPESRSASGTRNHNFVTHYVGPDRHVTIPYNAYRCVGREEPYVSPRASENATLDTDDDGHREEAPLKLQLYNFHPDDPAVAVWLTHVGSGDRVLAETYPTDLSLVVVANLAVRTGTYRLVARLADGTSVTREFDATGPSAPGWNGTCVYVTPQKDLRALVVEPEGELGIPTSRCHESLARLDTTTEK</sequence>
<gene>
    <name evidence="2" type="ORF">ACFO9K_14885</name>
</gene>
<evidence type="ECO:0008006" key="4">
    <source>
        <dbReference type="Google" id="ProtNLM"/>
    </source>
</evidence>
<dbReference type="PROSITE" id="PS51257">
    <property type="entry name" value="PROKAR_LIPOPROTEIN"/>
    <property type="match status" value="1"/>
</dbReference>
<feature type="compositionally biased region" description="Polar residues" evidence="1">
    <location>
        <begin position="33"/>
        <end position="43"/>
    </location>
</feature>
<evidence type="ECO:0000256" key="1">
    <source>
        <dbReference type="SAM" id="MobiDB-lite"/>
    </source>
</evidence>